<comment type="caution">
    <text evidence="1">The sequence shown here is derived from an EMBL/GenBank/DDBJ whole genome shotgun (WGS) entry which is preliminary data.</text>
</comment>
<proteinExistence type="predicted"/>
<dbReference type="AlphaFoldDB" id="U1WX53"/>
<dbReference type="STRING" id="649747.HMPREF0083_05180"/>
<reference evidence="1 2" key="1">
    <citation type="submission" date="2013-08" db="EMBL/GenBank/DDBJ databases">
        <authorList>
            <person name="Weinstock G."/>
            <person name="Sodergren E."/>
            <person name="Wylie T."/>
            <person name="Fulton L."/>
            <person name="Fulton R."/>
            <person name="Fronick C."/>
            <person name="O'Laughlin M."/>
            <person name="Godfrey J."/>
            <person name="Miner T."/>
            <person name="Herter B."/>
            <person name="Appelbaum E."/>
            <person name="Cordes M."/>
            <person name="Lek S."/>
            <person name="Wollam A."/>
            <person name="Pepin K.H."/>
            <person name="Palsikar V.B."/>
            <person name="Mitreva M."/>
            <person name="Wilson R.K."/>
        </authorList>
    </citation>
    <scope>NUCLEOTIDE SEQUENCE [LARGE SCALE GENOMIC DNA]</scope>
    <source>
        <strain evidence="1 2">ATCC 12856</strain>
    </source>
</reference>
<organism evidence="1 2">
    <name type="scientific">Aneurinibacillus aneurinilyticus ATCC 12856</name>
    <dbReference type="NCBI Taxonomy" id="649747"/>
    <lineage>
        <taxon>Bacteria</taxon>
        <taxon>Bacillati</taxon>
        <taxon>Bacillota</taxon>
        <taxon>Bacilli</taxon>
        <taxon>Bacillales</taxon>
        <taxon>Paenibacillaceae</taxon>
        <taxon>Aneurinibacillus group</taxon>
        <taxon>Aneurinibacillus</taxon>
    </lineage>
</organism>
<dbReference type="Proteomes" id="UP000016511">
    <property type="component" value="Unassembled WGS sequence"/>
</dbReference>
<sequence length="42" mass="4921">MVFCFCSLFFNENGQRKRGGNLFYKPGKHTYTKWKGIRICGS</sequence>
<dbReference type="EMBL" id="AWSJ01000315">
    <property type="protein sequence ID" value="ERI06808.1"/>
    <property type="molecule type" value="Genomic_DNA"/>
</dbReference>
<evidence type="ECO:0000313" key="1">
    <source>
        <dbReference type="EMBL" id="ERI06808.1"/>
    </source>
</evidence>
<gene>
    <name evidence="1" type="ORF">HMPREF0083_05180</name>
</gene>
<accession>U1WX53</accession>
<dbReference type="HOGENOM" id="CLU_3246465_0_0_9"/>
<keyword evidence="2" id="KW-1185">Reference proteome</keyword>
<name>U1WX53_ANEAE</name>
<protein>
    <submittedName>
        <fullName evidence="1">Uncharacterized protein</fullName>
    </submittedName>
</protein>
<evidence type="ECO:0000313" key="2">
    <source>
        <dbReference type="Proteomes" id="UP000016511"/>
    </source>
</evidence>